<organism evidence="1 2">
    <name type="scientific">Lentisphaera araneosa HTCC2155</name>
    <dbReference type="NCBI Taxonomy" id="313628"/>
    <lineage>
        <taxon>Bacteria</taxon>
        <taxon>Pseudomonadati</taxon>
        <taxon>Lentisphaerota</taxon>
        <taxon>Lentisphaeria</taxon>
        <taxon>Lentisphaerales</taxon>
        <taxon>Lentisphaeraceae</taxon>
        <taxon>Lentisphaera</taxon>
    </lineage>
</organism>
<reference evidence="1 2" key="1">
    <citation type="journal article" date="2010" name="J. Bacteriol.">
        <title>Genome sequence of Lentisphaera araneosa HTCC2155T, the type species of the order Lentisphaerales in the phylum Lentisphaerae.</title>
        <authorList>
            <person name="Thrash J.C."/>
            <person name="Cho J.C."/>
            <person name="Vergin K.L."/>
            <person name="Morris R.M."/>
            <person name="Giovannoni S.J."/>
        </authorList>
    </citation>
    <scope>NUCLEOTIDE SEQUENCE [LARGE SCALE GENOMIC DNA]</scope>
    <source>
        <strain evidence="1 2">HTCC2155</strain>
    </source>
</reference>
<dbReference type="eggNOG" id="ENOG5033YJ4">
    <property type="taxonomic scope" value="Bacteria"/>
</dbReference>
<gene>
    <name evidence="1" type="ORF">LNTAR_04456</name>
</gene>
<keyword evidence="2" id="KW-1185">Reference proteome</keyword>
<evidence type="ECO:0000313" key="2">
    <source>
        <dbReference type="Proteomes" id="UP000004947"/>
    </source>
</evidence>
<sequence>MKSIIIFFIFTSSLLATEFPHPVSPMFNMKVIYDSSTLDVQVIEDWHLVKGPTPTRQKLINIRVGEFWPGQDYRVPLRLIVPAKTKAKGFHLTGGNNLKKLNQDLRVRGLDEELIQQGVGLAMTIVQEFGTWGQKKLGDESKKRFAKTLNPKYSIQYWAWPASLMRCVTAAYAEENYFEKGKVLLSGGSKNGASPSVSIIHDPRVTGLHATVSPICESPLRLCDDKAWSDLKNYYSKKSGDSRHRFLGGTFGPIYNQTALDQGNTWADLKKTANLVSPHIFISQNWKQLMERGCELYFHPGTHDFVAFDMPSLGRHYPHIPTYNRINSGHGKKPNGAKVEKQDATKQAFILQHFSSAKNQMLRPPKITYEVLAASIKVTITFEQNQKAESGRLYWKYDRAPEGTIQYIKEDFPAENYKEMKMGSDGKSFFTEIPLQSESQFIDFYSNHRKTVSVYGKMLPSHISSPYTRVKLKN</sequence>
<dbReference type="AlphaFoldDB" id="A6DQJ0"/>
<dbReference type="EMBL" id="ABCK01000020">
    <property type="protein sequence ID" value="EDM26071.1"/>
    <property type="molecule type" value="Genomic_DNA"/>
</dbReference>
<comment type="caution">
    <text evidence="1">The sequence shown here is derived from an EMBL/GenBank/DDBJ whole genome shotgun (WGS) entry which is preliminary data.</text>
</comment>
<dbReference type="RefSeq" id="WP_007280117.1">
    <property type="nucleotide sequence ID" value="NZ_ABCK01000020.1"/>
</dbReference>
<dbReference type="Proteomes" id="UP000004947">
    <property type="component" value="Unassembled WGS sequence"/>
</dbReference>
<name>A6DQJ0_9BACT</name>
<dbReference type="OrthoDB" id="9821047at2"/>
<evidence type="ECO:0000313" key="1">
    <source>
        <dbReference type="EMBL" id="EDM26071.1"/>
    </source>
</evidence>
<protein>
    <submittedName>
        <fullName evidence="1">Uncharacterized protein</fullName>
    </submittedName>
</protein>
<accession>A6DQJ0</accession>
<proteinExistence type="predicted"/>